<sequence length="397" mass="43044">MWDAGPAPMHHSRPFKSTSHCTPSPDGLYVAVLSTSSSISIRSTKTLQIVHTVKLAPELTGPISTLIWSPSSTNILVSAGDHFQVSPARDSSFRAVISNPSAPLGSIPLIQFGATDWEVLTWAPFGLKLSVFDLASSRAVEISNPKFFQSASATRGFSIHPATGHLVMLTRVDGNDMVWQEQMGIADNTRTFLRAEKATSPQVVVESATIPSEARLGCSSLSFDASSTLLATRLDDSPFTIWIWDLAAAELRAALLFHSAVDFVWHPTSREVLLISCQGDERQSASYVWDPLSQGPKSLNVEQYLPACKKPPKLQISWLDHGSESPEILASNSQYYVLLSLADTANEASPWEAAVGSIETSSLWTERDGAESMASASPIVIAEDASKLDDTFSFKYN</sequence>
<gene>
    <name evidence="2" type="ORF">E4U57_003313</name>
</gene>
<dbReference type="EMBL" id="SRPR01000025">
    <property type="protein sequence ID" value="KAG5965958.1"/>
    <property type="molecule type" value="Genomic_DNA"/>
</dbReference>
<reference evidence="2 3" key="1">
    <citation type="journal article" date="2020" name="bioRxiv">
        <title>Whole genome comparisons of ergot fungi reveals the divergence and evolution of species within the genus Claviceps are the result of varying mechanisms driving genome evolution and host range expansion.</title>
        <authorList>
            <person name="Wyka S.A."/>
            <person name="Mondo S.J."/>
            <person name="Liu M."/>
            <person name="Dettman J."/>
            <person name="Nalam V."/>
            <person name="Broders K.D."/>
        </authorList>
    </citation>
    <scope>NUCLEOTIDE SEQUENCE [LARGE SCALE GENOMIC DNA]</scope>
    <source>
        <strain evidence="2 3">LM583</strain>
    </source>
</reference>
<evidence type="ECO:0000313" key="3">
    <source>
        <dbReference type="Proteomes" id="UP000742024"/>
    </source>
</evidence>
<evidence type="ECO:0000256" key="1">
    <source>
        <dbReference type="SAM" id="MobiDB-lite"/>
    </source>
</evidence>
<protein>
    <recommendedName>
        <fullName evidence="4">WD-repeat protein 8</fullName>
    </recommendedName>
</protein>
<comment type="caution">
    <text evidence="2">The sequence shown here is derived from an EMBL/GenBank/DDBJ whole genome shotgun (WGS) entry which is preliminary data.</text>
</comment>
<organism evidence="2 3">
    <name type="scientific">Claviceps arundinis</name>
    <dbReference type="NCBI Taxonomy" id="1623583"/>
    <lineage>
        <taxon>Eukaryota</taxon>
        <taxon>Fungi</taxon>
        <taxon>Dikarya</taxon>
        <taxon>Ascomycota</taxon>
        <taxon>Pezizomycotina</taxon>
        <taxon>Sordariomycetes</taxon>
        <taxon>Hypocreomycetidae</taxon>
        <taxon>Hypocreales</taxon>
        <taxon>Clavicipitaceae</taxon>
        <taxon>Claviceps</taxon>
    </lineage>
</organism>
<dbReference type="InterPro" id="IPR052778">
    <property type="entry name" value="Centrosome-WD_assoc"/>
</dbReference>
<name>A0ABQ7PJQ5_9HYPO</name>
<evidence type="ECO:0008006" key="4">
    <source>
        <dbReference type="Google" id="ProtNLM"/>
    </source>
</evidence>
<dbReference type="Gene3D" id="2.130.10.10">
    <property type="entry name" value="YVTN repeat-like/Quinoprotein amine dehydrogenase"/>
    <property type="match status" value="1"/>
</dbReference>
<proteinExistence type="predicted"/>
<accession>A0ABQ7PJQ5</accession>
<dbReference type="PANTHER" id="PTHR16220:SF0">
    <property type="entry name" value="WD REPEAT-CONTAINING PROTEIN WRAP73"/>
    <property type="match status" value="1"/>
</dbReference>
<dbReference type="SUPFAM" id="SSF50960">
    <property type="entry name" value="TolB, C-terminal domain"/>
    <property type="match status" value="1"/>
</dbReference>
<dbReference type="Proteomes" id="UP000742024">
    <property type="component" value="Unassembled WGS sequence"/>
</dbReference>
<feature type="region of interest" description="Disordered" evidence="1">
    <location>
        <begin position="1"/>
        <end position="22"/>
    </location>
</feature>
<evidence type="ECO:0000313" key="2">
    <source>
        <dbReference type="EMBL" id="KAG5965958.1"/>
    </source>
</evidence>
<dbReference type="PANTHER" id="PTHR16220">
    <property type="entry name" value="WD REPEAT PROTEIN 8-RELATED"/>
    <property type="match status" value="1"/>
</dbReference>
<keyword evidence="3" id="KW-1185">Reference proteome</keyword>
<dbReference type="InterPro" id="IPR015943">
    <property type="entry name" value="WD40/YVTN_repeat-like_dom_sf"/>
</dbReference>